<proteinExistence type="predicted"/>
<feature type="transmembrane region" description="Helical" evidence="1">
    <location>
        <begin position="177"/>
        <end position="197"/>
    </location>
</feature>
<sequence length="400" mass="44155">METYLVDWISLIVRWLHVITGIAWIGASFYFMWLDNSLEEPPQWKKDKGIKGDLWAVHGGGIYEVAKYQGAPEKMPEHLHWFKWEAYSTWLTGMVLLAVIYYLGAESYLIDRRIADLSQWQAIGLGLAFLIGSWLAYTALCISPLAKNGWLLAVVLLILGGFLAWGLSQFFSGRGAYIHFGAIIGTIMVGNVFQVIMPGQRKLVGALEAGETPNPDWGAGAKLRSTHNTYLTLPLLFIMISNHYPMTYGHAFNWAILLAIVVITAVSRQYFVLRHVNINRPAILGAAMAATVVLAIAIAPTKPVLIPENGLAANELAPRAHGIIRERCSSCHAAAPTDDVFTTPPGGVILDTVEQMQQWSPRIKARSIDSHDMPFMNKTGMTDQERGIVAQWIEAGSPAS</sequence>
<keyword evidence="4" id="KW-1185">Reference proteome</keyword>
<feature type="transmembrane region" description="Helical" evidence="1">
    <location>
        <begin position="84"/>
        <end position="103"/>
    </location>
</feature>
<accession>A0ABZ0IB26</accession>
<dbReference type="EMBL" id="CP136865">
    <property type="protein sequence ID" value="WOJ95918.1"/>
    <property type="molecule type" value="Genomic_DNA"/>
</dbReference>
<evidence type="ECO:0000313" key="4">
    <source>
        <dbReference type="Proteomes" id="UP001626549"/>
    </source>
</evidence>
<keyword evidence="1" id="KW-0472">Membrane</keyword>
<keyword evidence="1" id="KW-1133">Transmembrane helix</keyword>
<name>A0ABZ0IB26_9GAMM</name>
<feature type="domain" description="Urate oxidase N-terminal" evidence="2">
    <location>
        <begin position="4"/>
        <end position="298"/>
    </location>
</feature>
<feature type="transmembrane region" description="Helical" evidence="1">
    <location>
        <begin position="251"/>
        <end position="271"/>
    </location>
</feature>
<dbReference type="InterPro" id="IPR010389">
    <property type="entry name" value="Urate_ox_N"/>
</dbReference>
<dbReference type="Pfam" id="PF06181">
    <property type="entry name" value="Urate_ox_N"/>
    <property type="match status" value="1"/>
</dbReference>
<gene>
    <name evidence="3" type="ORF">R0137_11760</name>
</gene>
<dbReference type="InterPro" id="IPR036909">
    <property type="entry name" value="Cyt_c-like_dom_sf"/>
</dbReference>
<keyword evidence="1" id="KW-0812">Transmembrane</keyword>
<protein>
    <submittedName>
        <fullName evidence="3">Urate hydroxylase PuuD</fullName>
    </submittedName>
</protein>
<feature type="transmembrane region" description="Helical" evidence="1">
    <location>
        <begin position="123"/>
        <end position="142"/>
    </location>
</feature>
<feature type="transmembrane region" description="Helical" evidence="1">
    <location>
        <begin position="283"/>
        <end position="301"/>
    </location>
</feature>
<feature type="transmembrane region" description="Helical" evidence="1">
    <location>
        <begin position="149"/>
        <end position="171"/>
    </location>
</feature>
<evidence type="ECO:0000259" key="2">
    <source>
        <dbReference type="Pfam" id="PF06181"/>
    </source>
</evidence>
<organism evidence="3 4">
    <name type="scientific">Congregibacter brevis</name>
    <dbReference type="NCBI Taxonomy" id="3081201"/>
    <lineage>
        <taxon>Bacteria</taxon>
        <taxon>Pseudomonadati</taxon>
        <taxon>Pseudomonadota</taxon>
        <taxon>Gammaproteobacteria</taxon>
        <taxon>Cellvibrionales</taxon>
        <taxon>Halieaceae</taxon>
        <taxon>Congregibacter</taxon>
    </lineage>
</organism>
<feature type="transmembrane region" description="Helical" evidence="1">
    <location>
        <begin position="12"/>
        <end position="33"/>
    </location>
</feature>
<dbReference type="RefSeq" id="WP_407326610.1">
    <property type="nucleotide sequence ID" value="NZ_CP136865.1"/>
</dbReference>
<evidence type="ECO:0000256" key="1">
    <source>
        <dbReference type="SAM" id="Phobius"/>
    </source>
</evidence>
<dbReference type="SUPFAM" id="SSF46626">
    <property type="entry name" value="Cytochrome c"/>
    <property type="match status" value="1"/>
</dbReference>
<dbReference type="Proteomes" id="UP001626549">
    <property type="component" value="Chromosome"/>
</dbReference>
<evidence type="ECO:0000313" key="3">
    <source>
        <dbReference type="EMBL" id="WOJ95918.1"/>
    </source>
</evidence>
<reference evidence="3 4" key="1">
    <citation type="submission" date="2023-10" db="EMBL/GenBank/DDBJ databases">
        <title>Two novel species belonging to the OM43/NOR5 clade.</title>
        <authorList>
            <person name="Park M."/>
        </authorList>
    </citation>
    <scope>NUCLEOTIDE SEQUENCE [LARGE SCALE GENOMIC DNA]</scope>
    <source>
        <strain evidence="3 4">IMCC45268</strain>
    </source>
</reference>